<keyword evidence="1" id="KW-1133">Transmembrane helix</keyword>
<keyword evidence="1" id="KW-0812">Transmembrane</keyword>
<keyword evidence="1" id="KW-0472">Membrane</keyword>
<keyword evidence="3" id="KW-1185">Reference proteome</keyword>
<reference evidence="2 3" key="1">
    <citation type="journal article" date="2016" name="Int. J. Syst. Evol. Microbiol.">
        <title>Description of Comamonas sediminis sp. nov., isolated from lagoon sediments.</title>
        <authorList>
            <person name="Subhash Y."/>
            <person name="Bang J.J."/>
            <person name="You T.H."/>
            <person name="Lee S.S."/>
        </authorList>
    </citation>
    <scope>NUCLEOTIDE SEQUENCE [LARGE SCALE GENOMIC DNA]</scope>
    <source>
        <strain evidence="2 3">JCM 31169</strain>
    </source>
</reference>
<accession>A0ABV4AW38</accession>
<protein>
    <recommendedName>
        <fullName evidence="4">DUF1146 domain-containing protein</fullName>
    </recommendedName>
</protein>
<name>A0ABV4AW38_9BURK</name>
<proteinExistence type="predicted"/>
<evidence type="ECO:0000313" key="3">
    <source>
        <dbReference type="Proteomes" id="UP001562178"/>
    </source>
</evidence>
<gene>
    <name evidence="2" type="ORF">AB7A72_00775</name>
</gene>
<evidence type="ECO:0000256" key="1">
    <source>
        <dbReference type="SAM" id="Phobius"/>
    </source>
</evidence>
<feature type="transmembrane region" description="Helical" evidence="1">
    <location>
        <begin position="6"/>
        <end position="27"/>
    </location>
</feature>
<dbReference type="EMBL" id="JBGBDC010000001">
    <property type="protein sequence ID" value="MEY2249524.1"/>
    <property type="molecule type" value="Genomic_DNA"/>
</dbReference>
<sequence>MIDWIPVVFVIFKLGMFSTCMFFAIKWHYDQGKKGGNPRAVLRAGGKVAAIFMAALMLLGLLTFTLVRTMGLDLTFS</sequence>
<dbReference type="RefSeq" id="WP_239812669.1">
    <property type="nucleotide sequence ID" value="NZ_CP191350.1"/>
</dbReference>
<organism evidence="2 3">
    <name type="scientific">Comamonas sediminis</name>
    <dbReference type="NCBI Taxonomy" id="1783360"/>
    <lineage>
        <taxon>Bacteria</taxon>
        <taxon>Pseudomonadati</taxon>
        <taxon>Pseudomonadota</taxon>
        <taxon>Betaproteobacteria</taxon>
        <taxon>Burkholderiales</taxon>
        <taxon>Comamonadaceae</taxon>
        <taxon>Comamonas</taxon>
    </lineage>
</organism>
<comment type="caution">
    <text evidence="2">The sequence shown here is derived from an EMBL/GenBank/DDBJ whole genome shotgun (WGS) entry which is preliminary data.</text>
</comment>
<evidence type="ECO:0008006" key="4">
    <source>
        <dbReference type="Google" id="ProtNLM"/>
    </source>
</evidence>
<feature type="transmembrane region" description="Helical" evidence="1">
    <location>
        <begin position="48"/>
        <end position="67"/>
    </location>
</feature>
<evidence type="ECO:0000313" key="2">
    <source>
        <dbReference type="EMBL" id="MEY2249524.1"/>
    </source>
</evidence>
<dbReference type="Proteomes" id="UP001562178">
    <property type="component" value="Unassembled WGS sequence"/>
</dbReference>